<reference evidence="1" key="1">
    <citation type="submission" date="2019-11" db="EMBL/GenBank/DDBJ databases">
        <title>Nori genome reveals adaptations in red seaweeds to the harsh intertidal environment.</title>
        <authorList>
            <person name="Wang D."/>
            <person name="Mao Y."/>
        </authorList>
    </citation>
    <scope>NUCLEOTIDE SEQUENCE</scope>
    <source>
        <tissue evidence="1">Gametophyte</tissue>
    </source>
</reference>
<keyword evidence="2" id="KW-1185">Reference proteome</keyword>
<accession>A0ACC3CED9</accession>
<sequence>MQVPAGVVYTAFGVTILIATVLLLRAVTSLRRHFLNYHEELAWPDGDQGRRVSGSTETRLVLNGGALEGDEVPLPPPRVSLPEWVAGGGEGAAKRVPPLSIAQLEQACPTAVMAQSSAAESNEEEGDAGAGSTAEAPPCPVCLEDMEPGQMVRTLPVCGHLYHDACISMWAARKNRCPVCNQAIVAISDTSADAGPSDALQQRRQRALSHDHRLATGRLYGGTPPPPVSQMMARAMSVGLNTRGP</sequence>
<comment type="caution">
    <text evidence="1">The sequence shown here is derived from an EMBL/GenBank/DDBJ whole genome shotgun (WGS) entry which is preliminary data.</text>
</comment>
<organism evidence="1 2">
    <name type="scientific">Pyropia yezoensis</name>
    <name type="common">Susabi-nori</name>
    <name type="synonym">Porphyra yezoensis</name>
    <dbReference type="NCBI Taxonomy" id="2788"/>
    <lineage>
        <taxon>Eukaryota</taxon>
        <taxon>Rhodophyta</taxon>
        <taxon>Bangiophyceae</taxon>
        <taxon>Bangiales</taxon>
        <taxon>Bangiaceae</taxon>
        <taxon>Pyropia</taxon>
    </lineage>
</organism>
<gene>
    <name evidence="1" type="ORF">I4F81_010935</name>
</gene>
<name>A0ACC3CED9_PYRYE</name>
<protein>
    <submittedName>
        <fullName evidence="1">Uncharacterized protein</fullName>
    </submittedName>
</protein>
<dbReference type="Proteomes" id="UP000798662">
    <property type="component" value="Chromosome 3"/>
</dbReference>
<evidence type="ECO:0000313" key="1">
    <source>
        <dbReference type="EMBL" id="KAK1868448.1"/>
    </source>
</evidence>
<proteinExistence type="predicted"/>
<dbReference type="EMBL" id="CM020620">
    <property type="protein sequence ID" value="KAK1868448.1"/>
    <property type="molecule type" value="Genomic_DNA"/>
</dbReference>
<evidence type="ECO:0000313" key="2">
    <source>
        <dbReference type="Proteomes" id="UP000798662"/>
    </source>
</evidence>